<dbReference type="Proteomes" id="UP000250028">
    <property type="component" value="Unassembled WGS sequence"/>
</dbReference>
<keyword evidence="2" id="KW-0472">Membrane</keyword>
<evidence type="ECO:0000313" key="3">
    <source>
        <dbReference type="EMBL" id="SSA32875.1"/>
    </source>
</evidence>
<dbReference type="RefSeq" id="WP_109683647.1">
    <property type="nucleotide sequence ID" value="NZ_QGDN01000001.1"/>
</dbReference>
<sequence>MQPKRRGLWLTIIGAIIMLPVAFGIFLAGTVLGVKNLAHLVDEAPVVTAGSTHDFAADTTVAMFGDSTGSSCTVTDPSGSTVTVENSTSGSVSEGDTTFNLLGSFTTSAAGAYQIDCGSGVDVKVLSGKDAADVSKKLLMPIFVGFGGAALAGLIGLAMLITGIVKLVRSNRERTAWSQQQAYAGGYGAAPAGYPYGQQGYPQQPSPYEQQPPPPQNPGQQPPNPQ</sequence>
<feature type="region of interest" description="Disordered" evidence="1">
    <location>
        <begin position="194"/>
        <end position="226"/>
    </location>
</feature>
<proteinExistence type="predicted"/>
<feature type="transmembrane region" description="Helical" evidence="2">
    <location>
        <begin position="142"/>
        <end position="165"/>
    </location>
</feature>
<keyword evidence="2" id="KW-0812">Transmembrane</keyword>
<keyword evidence="2" id="KW-1133">Transmembrane helix</keyword>
<keyword evidence="4" id="KW-1185">Reference proteome</keyword>
<accession>A0A2Y8ZLL8</accession>
<organism evidence="3 4">
    <name type="scientific">Branchiibius hedensis</name>
    <dbReference type="NCBI Taxonomy" id="672460"/>
    <lineage>
        <taxon>Bacteria</taxon>
        <taxon>Bacillati</taxon>
        <taxon>Actinomycetota</taxon>
        <taxon>Actinomycetes</taxon>
        <taxon>Micrococcales</taxon>
        <taxon>Dermacoccaceae</taxon>
        <taxon>Branchiibius</taxon>
    </lineage>
</organism>
<dbReference type="OrthoDB" id="5150100at2"/>
<evidence type="ECO:0000256" key="1">
    <source>
        <dbReference type="SAM" id="MobiDB-lite"/>
    </source>
</evidence>
<protein>
    <submittedName>
        <fullName evidence="3">Uncharacterized protein</fullName>
    </submittedName>
</protein>
<evidence type="ECO:0000313" key="4">
    <source>
        <dbReference type="Proteomes" id="UP000250028"/>
    </source>
</evidence>
<dbReference type="AlphaFoldDB" id="A0A2Y8ZLL8"/>
<evidence type="ECO:0000256" key="2">
    <source>
        <dbReference type="SAM" id="Phobius"/>
    </source>
</evidence>
<feature type="compositionally biased region" description="Low complexity" evidence="1">
    <location>
        <begin position="194"/>
        <end position="209"/>
    </location>
</feature>
<feature type="compositionally biased region" description="Pro residues" evidence="1">
    <location>
        <begin position="210"/>
        <end position="226"/>
    </location>
</feature>
<gene>
    <name evidence="3" type="ORF">SAMN04489750_0140</name>
</gene>
<feature type="transmembrane region" description="Helical" evidence="2">
    <location>
        <begin position="7"/>
        <end position="32"/>
    </location>
</feature>
<name>A0A2Y8ZLL8_9MICO</name>
<reference evidence="4" key="1">
    <citation type="submission" date="2016-10" db="EMBL/GenBank/DDBJ databases">
        <authorList>
            <person name="Varghese N."/>
            <person name="Submissions S."/>
        </authorList>
    </citation>
    <scope>NUCLEOTIDE SEQUENCE [LARGE SCALE GENOMIC DNA]</scope>
    <source>
        <strain evidence="4">DSM 22951</strain>
    </source>
</reference>
<dbReference type="EMBL" id="UESZ01000001">
    <property type="protein sequence ID" value="SSA32875.1"/>
    <property type="molecule type" value="Genomic_DNA"/>
</dbReference>